<dbReference type="InterPro" id="IPR013429">
    <property type="entry name" value="Regulatory_FmdB_Zinc_ribbon"/>
</dbReference>
<dbReference type="Proteomes" id="UP000178943">
    <property type="component" value="Unassembled WGS sequence"/>
</dbReference>
<dbReference type="PANTHER" id="PTHR34404">
    <property type="entry name" value="REGULATORY PROTEIN, FMDB FAMILY"/>
    <property type="match status" value="1"/>
</dbReference>
<name>A0A1F5VUI1_9BACT</name>
<dbReference type="EMBL" id="MFGW01000072">
    <property type="protein sequence ID" value="OGF67066.1"/>
    <property type="molecule type" value="Genomic_DNA"/>
</dbReference>
<evidence type="ECO:0000256" key="1">
    <source>
        <dbReference type="SAM" id="MobiDB-lite"/>
    </source>
</evidence>
<feature type="compositionally biased region" description="Polar residues" evidence="1">
    <location>
        <begin position="63"/>
        <end position="72"/>
    </location>
</feature>
<evidence type="ECO:0000313" key="3">
    <source>
        <dbReference type="EMBL" id="OGF67066.1"/>
    </source>
</evidence>
<feature type="domain" description="Putative regulatory protein FmdB zinc ribbon" evidence="2">
    <location>
        <begin position="1"/>
        <end position="41"/>
    </location>
</feature>
<feature type="region of interest" description="Disordered" evidence="1">
    <location>
        <begin position="63"/>
        <end position="97"/>
    </location>
</feature>
<comment type="caution">
    <text evidence="3">The sequence shown here is derived from an EMBL/GenBank/DDBJ whole genome shotgun (WGS) entry which is preliminary data.</text>
</comment>
<organism evidence="3 4">
    <name type="scientific">Candidatus Fischerbacteria bacterium RBG_13_37_8</name>
    <dbReference type="NCBI Taxonomy" id="1817863"/>
    <lineage>
        <taxon>Bacteria</taxon>
        <taxon>Candidatus Fischeribacteriota</taxon>
    </lineage>
</organism>
<protein>
    <recommendedName>
        <fullName evidence="2">Putative regulatory protein FmdB zinc ribbon domain-containing protein</fullName>
    </recommendedName>
</protein>
<dbReference type="AlphaFoldDB" id="A0A1F5VUI1"/>
<gene>
    <name evidence="3" type="ORF">A2Y62_12605</name>
</gene>
<feature type="compositionally biased region" description="Low complexity" evidence="1">
    <location>
        <begin position="73"/>
        <end position="82"/>
    </location>
</feature>
<accession>A0A1F5VUI1</accession>
<dbReference type="PANTHER" id="PTHR34404:SF2">
    <property type="entry name" value="CONSERVED SERINE RICH PROTEIN"/>
    <property type="match status" value="1"/>
</dbReference>
<sequence>MPLYEYECKKCKFRIEKIQKITDPPLQYCEKCHGPLRKLLSSPSIRFKGTGWYVTDYAQKESITSQDNHTPVSTKHSSNTTSSPPPSHTSPDKSSLP</sequence>
<evidence type="ECO:0000313" key="4">
    <source>
        <dbReference type="Proteomes" id="UP000178943"/>
    </source>
</evidence>
<dbReference type="SMART" id="SM00834">
    <property type="entry name" value="CxxC_CXXC_SSSS"/>
    <property type="match status" value="1"/>
</dbReference>
<evidence type="ECO:0000259" key="2">
    <source>
        <dbReference type="SMART" id="SM00834"/>
    </source>
</evidence>
<dbReference type="NCBIfam" id="TIGR02605">
    <property type="entry name" value="CxxC_CxxC_SSSS"/>
    <property type="match status" value="1"/>
</dbReference>
<reference evidence="3 4" key="1">
    <citation type="journal article" date="2016" name="Nat. Commun.">
        <title>Thousands of microbial genomes shed light on interconnected biogeochemical processes in an aquifer system.</title>
        <authorList>
            <person name="Anantharaman K."/>
            <person name="Brown C.T."/>
            <person name="Hug L.A."/>
            <person name="Sharon I."/>
            <person name="Castelle C.J."/>
            <person name="Probst A.J."/>
            <person name="Thomas B.C."/>
            <person name="Singh A."/>
            <person name="Wilkins M.J."/>
            <person name="Karaoz U."/>
            <person name="Brodie E.L."/>
            <person name="Williams K.H."/>
            <person name="Hubbard S.S."/>
            <person name="Banfield J.F."/>
        </authorList>
    </citation>
    <scope>NUCLEOTIDE SEQUENCE [LARGE SCALE GENOMIC DNA]</scope>
</reference>
<proteinExistence type="predicted"/>
<dbReference type="Pfam" id="PF09723">
    <property type="entry name" value="Zn_ribbon_8"/>
    <property type="match status" value="1"/>
</dbReference>